<dbReference type="CDD" id="cd00051">
    <property type="entry name" value="EFh"/>
    <property type="match status" value="1"/>
</dbReference>
<comment type="caution">
    <text evidence="3">The sequence shown here is derived from an EMBL/GenBank/DDBJ whole genome shotgun (WGS) entry which is preliminary data.</text>
</comment>
<proteinExistence type="predicted"/>
<dbReference type="Pfam" id="PF13499">
    <property type="entry name" value="EF-hand_7"/>
    <property type="match status" value="1"/>
</dbReference>
<evidence type="ECO:0000313" key="3">
    <source>
        <dbReference type="EMBL" id="GFH15623.1"/>
    </source>
</evidence>
<reference evidence="3 4" key="1">
    <citation type="submission" date="2020-02" db="EMBL/GenBank/DDBJ databases">
        <title>Draft genome sequence of Haematococcus lacustris strain NIES-144.</title>
        <authorList>
            <person name="Morimoto D."/>
            <person name="Nakagawa S."/>
            <person name="Yoshida T."/>
            <person name="Sawayama S."/>
        </authorList>
    </citation>
    <scope>NUCLEOTIDE SEQUENCE [LARGE SCALE GENOMIC DNA]</scope>
    <source>
        <strain evidence="3 4">NIES-144</strain>
    </source>
</reference>
<evidence type="ECO:0000259" key="2">
    <source>
        <dbReference type="PROSITE" id="PS50222"/>
    </source>
</evidence>
<dbReference type="PROSITE" id="PS50222">
    <property type="entry name" value="EF_HAND_2"/>
    <property type="match status" value="1"/>
</dbReference>
<dbReference type="SMART" id="SM00054">
    <property type="entry name" value="EFh"/>
    <property type="match status" value="2"/>
</dbReference>
<gene>
    <name evidence="3" type="ORF">HaLaN_11877</name>
</gene>
<dbReference type="Gene3D" id="1.10.238.10">
    <property type="entry name" value="EF-hand"/>
    <property type="match status" value="1"/>
</dbReference>
<dbReference type="Proteomes" id="UP000485058">
    <property type="component" value="Unassembled WGS sequence"/>
</dbReference>
<dbReference type="PROSITE" id="PS00018">
    <property type="entry name" value="EF_HAND_1"/>
    <property type="match status" value="1"/>
</dbReference>
<organism evidence="3 4">
    <name type="scientific">Haematococcus lacustris</name>
    <name type="common">Green alga</name>
    <name type="synonym">Haematococcus pluvialis</name>
    <dbReference type="NCBI Taxonomy" id="44745"/>
    <lineage>
        <taxon>Eukaryota</taxon>
        <taxon>Viridiplantae</taxon>
        <taxon>Chlorophyta</taxon>
        <taxon>core chlorophytes</taxon>
        <taxon>Chlorophyceae</taxon>
        <taxon>CS clade</taxon>
        <taxon>Chlamydomonadales</taxon>
        <taxon>Haematococcaceae</taxon>
        <taxon>Haematococcus</taxon>
    </lineage>
</organism>
<feature type="domain" description="EF-hand" evidence="2">
    <location>
        <begin position="108"/>
        <end position="143"/>
    </location>
</feature>
<evidence type="ECO:0000313" key="4">
    <source>
        <dbReference type="Proteomes" id="UP000485058"/>
    </source>
</evidence>
<evidence type="ECO:0000256" key="1">
    <source>
        <dbReference type="ARBA" id="ARBA00022837"/>
    </source>
</evidence>
<name>A0A699YZ98_HAELA</name>
<feature type="non-terminal residue" evidence="3">
    <location>
        <position position="283"/>
    </location>
</feature>
<accession>A0A699YZ98</accession>
<protein>
    <submittedName>
        <fullName evidence="3">EF-hand domain-containing protein</fullName>
    </submittedName>
</protein>
<dbReference type="InterPro" id="IPR002048">
    <property type="entry name" value="EF_hand_dom"/>
</dbReference>
<dbReference type="InterPro" id="IPR011992">
    <property type="entry name" value="EF-hand-dom_pair"/>
</dbReference>
<dbReference type="SUPFAM" id="SSF47473">
    <property type="entry name" value="EF-hand"/>
    <property type="match status" value="1"/>
</dbReference>
<keyword evidence="1" id="KW-0106">Calcium</keyword>
<dbReference type="EMBL" id="BLLF01000875">
    <property type="protein sequence ID" value="GFH15623.1"/>
    <property type="molecule type" value="Genomic_DNA"/>
</dbReference>
<dbReference type="AlphaFoldDB" id="A0A699YZ98"/>
<dbReference type="InterPro" id="IPR018247">
    <property type="entry name" value="EF_Hand_1_Ca_BS"/>
</dbReference>
<sequence length="283" mass="31629">VLDRAWVGYETWVACFYCAHQHRNAAEPSLLLALPDGLDLTPVTSLLAQCSQGLDLSRMETSRAEDKLRIVAEVKRAMGVKRMQVFDTDQTGELELSQFVSALEVSGFAAEEAAAVFDTVDTDGSGTVSKEEFEKWWIQLFELGGASAYLGVDTSYHSLVTNMESYLHLLASFWHREDLAASLRQLLERQQRKWEAGKVKLALAVPPYSLRGSYMEVMDVVVFKISHADYLAGGRLVFRLLQQNLDALALNEAPEHCMVPPEQLSSSMLQQLSLAWWLALLAE</sequence>
<feature type="non-terminal residue" evidence="3">
    <location>
        <position position="1"/>
    </location>
</feature>
<keyword evidence="4" id="KW-1185">Reference proteome</keyword>
<dbReference type="GO" id="GO:0005509">
    <property type="term" value="F:calcium ion binding"/>
    <property type="evidence" value="ECO:0007669"/>
    <property type="project" value="InterPro"/>
</dbReference>